<organism evidence="7 8">
    <name type="scientific">Streptomyces incanus</name>
    <dbReference type="NCBI Taxonomy" id="887453"/>
    <lineage>
        <taxon>Bacteria</taxon>
        <taxon>Bacillati</taxon>
        <taxon>Actinomycetota</taxon>
        <taxon>Actinomycetes</taxon>
        <taxon>Kitasatosporales</taxon>
        <taxon>Streptomycetaceae</taxon>
        <taxon>Streptomyces</taxon>
    </lineage>
</organism>
<dbReference type="InterPro" id="IPR036188">
    <property type="entry name" value="FAD/NAD-bd_sf"/>
</dbReference>
<evidence type="ECO:0000313" key="7">
    <source>
        <dbReference type="EMBL" id="MFC5673438.1"/>
    </source>
</evidence>
<gene>
    <name evidence="7" type="ORF">ACFP2V_26040</name>
</gene>
<feature type="domain" description="FAD-binding" evidence="6">
    <location>
        <begin position="7"/>
        <end position="345"/>
    </location>
</feature>
<dbReference type="RefSeq" id="WP_381217291.1">
    <property type="nucleotide sequence ID" value="NZ_JBHSPC010000085.1"/>
</dbReference>
<dbReference type="PANTHER" id="PTHR13789">
    <property type="entry name" value="MONOOXYGENASE"/>
    <property type="match status" value="1"/>
</dbReference>
<dbReference type="SUPFAM" id="SSF54373">
    <property type="entry name" value="FAD-linked reductases, C-terminal domain"/>
    <property type="match status" value="1"/>
</dbReference>
<dbReference type="Pfam" id="PF01494">
    <property type="entry name" value="FAD_binding_3"/>
    <property type="match status" value="1"/>
</dbReference>
<evidence type="ECO:0000256" key="1">
    <source>
        <dbReference type="ARBA" id="ARBA00001974"/>
    </source>
</evidence>
<sequence>MTAPDKIVVVGGGIGGVSAAVALAKRGMEVTVLERAPEIKEIGAGLQLGPNAGRVLQDLGVMDAVLRTAVLPHRFVLRDIYTGNEIYQATMGKELVQRYGAPYTVIHRADLLDALLEVALATGNVEVVTGKEVVAVEQTDTAAHVQCADGSTYRGDAVIGADGLRSAVRRLTLDDSEPIRSEYVIYRGPGPRPEGTEDAVMLFAGDEIHLMQYPVQGGELLNRVLSFRSRTAAPGSEEWATREELFERFANTCDHIKESLHTLDLETRWVQFDRKPMAGWSDGRITLLGDAAHPMRQYLAQGAGQAMEDAVVLADALGSGAADVPAALAKYEEIRYPRTSAVQENTRFFGEMVHLGGAGAILRDAYLGTLADNDYSLAQWLYGTDGVAPPRVPGHMDIYSKS</sequence>
<keyword evidence="5" id="KW-0503">Monooxygenase</keyword>
<dbReference type="Gene3D" id="3.50.50.60">
    <property type="entry name" value="FAD/NAD(P)-binding domain"/>
    <property type="match status" value="1"/>
</dbReference>
<dbReference type="PANTHER" id="PTHR13789:SF318">
    <property type="entry name" value="GERANYLGERANYL DIPHOSPHATE REDUCTASE"/>
    <property type="match status" value="1"/>
</dbReference>
<evidence type="ECO:0000256" key="3">
    <source>
        <dbReference type="ARBA" id="ARBA00022827"/>
    </source>
</evidence>
<evidence type="ECO:0000256" key="4">
    <source>
        <dbReference type="ARBA" id="ARBA00023002"/>
    </source>
</evidence>
<reference evidence="8" key="1">
    <citation type="journal article" date="2019" name="Int. J. Syst. Evol. Microbiol.">
        <title>The Global Catalogue of Microorganisms (GCM) 10K type strain sequencing project: providing services to taxonomists for standard genome sequencing and annotation.</title>
        <authorList>
            <consortium name="The Broad Institute Genomics Platform"/>
            <consortium name="The Broad Institute Genome Sequencing Center for Infectious Disease"/>
            <person name="Wu L."/>
            <person name="Ma J."/>
        </authorList>
    </citation>
    <scope>NUCLEOTIDE SEQUENCE [LARGE SCALE GENOMIC DNA]</scope>
    <source>
        <strain evidence="8">JCM 13852</strain>
    </source>
</reference>
<dbReference type="PRINTS" id="PR00420">
    <property type="entry name" value="RNGMNOXGNASE"/>
</dbReference>
<keyword evidence="2" id="KW-0285">Flavoprotein</keyword>
<dbReference type="InterPro" id="IPR050493">
    <property type="entry name" value="FAD-dep_Monooxygenase_BioMet"/>
</dbReference>
<protein>
    <submittedName>
        <fullName evidence="7">FAD-dependent oxidoreductase</fullName>
    </submittedName>
</protein>
<dbReference type="InterPro" id="IPR002938">
    <property type="entry name" value="FAD-bd"/>
</dbReference>
<comment type="cofactor">
    <cofactor evidence="1">
        <name>FAD</name>
        <dbReference type="ChEBI" id="CHEBI:57692"/>
    </cofactor>
</comment>
<dbReference type="EMBL" id="JBHSPC010000085">
    <property type="protein sequence ID" value="MFC5673438.1"/>
    <property type="molecule type" value="Genomic_DNA"/>
</dbReference>
<evidence type="ECO:0000259" key="6">
    <source>
        <dbReference type="Pfam" id="PF01494"/>
    </source>
</evidence>
<keyword evidence="4" id="KW-0560">Oxidoreductase</keyword>
<proteinExistence type="predicted"/>
<dbReference type="SUPFAM" id="SSF51905">
    <property type="entry name" value="FAD/NAD(P)-binding domain"/>
    <property type="match status" value="1"/>
</dbReference>
<accession>A0ABW0XSG3</accession>
<evidence type="ECO:0000313" key="8">
    <source>
        <dbReference type="Proteomes" id="UP001596183"/>
    </source>
</evidence>
<dbReference type="Proteomes" id="UP001596183">
    <property type="component" value="Unassembled WGS sequence"/>
</dbReference>
<keyword evidence="3" id="KW-0274">FAD</keyword>
<evidence type="ECO:0000256" key="2">
    <source>
        <dbReference type="ARBA" id="ARBA00022630"/>
    </source>
</evidence>
<keyword evidence="8" id="KW-1185">Reference proteome</keyword>
<name>A0ABW0XSG3_9ACTN</name>
<comment type="caution">
    <text evidence="7">The sequence shown here is derived from an EMBL/GenBank/DDBJ whole genome shotgun (WGS) entry which is preliminary data.</text>
</comment>
<evidence type="ECO:0000256" key="5">
    <source>
        <dbReference type="ARBA" id="ARBA00023033"/>
    </source>
</evidence>